<sequence>MTNSPVYSGAFNFAFVSFNQGQIDAGNITANQIGGSNQDNNVLVTLEGHSEFFALDHGRIGDSNRGDYHVRAGGATNDFTRGVFIASVAQNGVDWGFDDGIEYGAAAIGIRSDNSVFVSVNNSLGNEYNTNVSVANFDFERYIGAWVRDNGHQITTAGQGSSRIHTQRNNDASYTIKIDGVNSLTDGVLLITGAENRAQYGAARPLADGSGWVIDVHDNVADGYANTGYEYGFTFIPKGDAYTTFGRVLSDGSSSVSNGNYTINKIGVGEYELYIDGKTPKDGALLVTSEGLDGANIDNVVSYQPMANGKGWIVQTRDFPSGQLEDAGLHVVPDGLEHMNDAVDPHYVGASVDAIIASYEDAKDGNSLIAAHRMGYWENNTRILAENSLSSVERSISLGVDILETDLMRTKDGHYVLMHDGSINRTTTGSGNVSDLTLEQLRTYNLKIEGSNVVTDEKIPTVEELFAAIKGKAMVNLDKVAVSDFAAVSALAEKAGVANQVIFKAAINNEGDIATIKAALAASAPGVHFMPIMYPGISPTLVAKAFAELHPDAVEINVNPNSHGWVTDPGPFFTDQMKAVFDQYDVRYFINTLFAGQDNADGSMSGGRGDFVALGRPDLVFGYWADQGVSIFQTDELRIAANYLNTYGYRIPLTDGDDGDHNLIQGTDGDDVLTGGSGSDVVLGGLGNDTIDGGAGDDTLIGNEGNDTIKGGDGDDLIDGGEGNDTLIGGNGSDRYIYSTGSGSDVIIEGAGKTGDRDQLFLDDAARGDVVFHRNGSDIEIQIGSETITLKDQLAGGGVEVISFADGTVLVGDQISGAVVNRGPVVTTPALAVGNEDTQIIGQIVASDADKDTLAFAIKDGFGPAHGAISLDAATGAWTYDPTANYNGADHFTVVVSDGHGGLVEQVIDISVTPVNDGPVAVNDTGSVMENETKVFDLVANDTDIDGNALSLSGFTVEGVDGVALSAEAAKAAFSIVDGKLTFTPGSLFAGLNDGDTATLTLSYTVSDGTASDTGSFTLTVNGEGKPQNVIIGDEGSNILMGTDQDDAITAYGGGDYAFGRDGADVIDGGDGNDYLFGGNGADVINGGVGNDTLFGDAGDDVLIGDKGNDRMTGGAGNDSFVFRSGFGHDTILDFGGGDIVDISKADFADFAELSEHLADTALGTVLTLDDHSTLTFANVDKAHLTADQFHFAA</sequence>
<name>A0A561R9N7_9HYPH</name>
<dbReference type="InterPro" id="IPR001343">
    <property type="entry name" value="Hemolysn_Ca-bd"/>
</dbReference>
<dbReference type="InterPro" id="IPR050557">
    <property type="entry name" value="RTX_toxin/Mannuronan_C5-epim"/>
</dbReference>
<dbReference type="InterPro" id="IPR018511">
    <property type="entry name" value="Hemolysin-typ_Ca-bd_CS"/>
</dbReference>
<accession>A0A561R9N7</accession>
<evidence type="ECO:0000259" key="8">
    <source>
        <dbReference type="PROSITE" id="PS51704"/>
    </source>
</evidence>
<dbReference type="InterPro" id="IPR011049">
    <property type="entry name" value="Serralysin-like_metalloprot_C"/>
</dbReference>
<evidence type="ECO:0000256" key="4">
    <source>
        <dbReference type="ARBA" id="ARBA00022656"/>
    </source>
</evidence>
<keyword evidence="4" id="KW-0800">Toxin</keyword>
<reference evidence="9 10" key="1">
    <citation type="submission" date="2019-06" db="EMBL/GenBank/DDBJ databases">
        <title>Sorghum-associated microbial communities from plants grown in Nebraska, USA.</title>
        <authorList>
            <person name="Schachtman D."/>
        </authorList>
    </citation>
    <scope>NUCLEOTIDE SEQUENCE [LARGE SCALE GENOMIC DNA]</scope>
    <source>
        <strain evidence="9 10">1225</strain>
    </source>
</reference>
<dbReference type="Pfam" id="PF17963">
    <property type="entry name" value="Big_9"/>
    <property type="match status" value="2"/>
</dbReference>
<protein>
    <submittedName>
        <fullName evidence="9">Hemolysin type calcium-binding protein</fullName>
    </submittedName>
</protein>
<dbReference type="Proteomes" id="UP000320653">
    <property type="component" value="Unassembled WGS sequence"/>
</dbReference>
<dbReference type="InterPro" id="IPR010221">
    <property type="entry name" value="VCBS_dom"/>
</dbReference>
<comment type="caution">
    <text evidence="9">The sequence shown here is derived from an EMBL/GenBank/DDBJ whole genome shotgun (WGS) entry which is preliminary data.</text>
</comment>
<dbReference type="AlphaFoldDB" id="A0A561R9N7"/>
<dbReference type="NCBIfam" id="TIGR01965">
    <property type="entry name" value="VCBS_repeat"/>
    <property type="match status" value="1"/>
</dbReference>
<keyword evidence="6" id="KW-0843">Virulence</keyword>
<evidence type="ECO:0000256" key="2">
    <source>
        <dbReference type="ARBA" id="ARBA00004613"/>
    </source>
</evidence>
<keyword evidence="3" id="KW-0964">Secreted</keyword>
<comment type="subcellular location">
    <subcellularLocation>
        <location evidence="1">Membrane</location>
    </subcellularLocation>
    <subcellularLocation>
        <location evidence="2">Secreted</location>
    </subcellularLocation>
</comment>
<dbReference type="GO" id="GO:0005576">
    <property type="term" value="C:extracellular region"/>
    <property type="evidence" value="ECO:0007669"/>
    <property type="project" value="UniProtKB-SubCell"/>
</dbReference>
<proteinExistence type="predicted"/>
<evidence type="ECO:0000256" key="1">
    <source>
        <dbReference type="ARBA" id="ARBA00004370"/>
    </source>
</evidence>
<dbReference type="InterPro" id="IPR015919">
    <property type="entry name" value="Cadherin-like_sf"/>
</dbReference>
<dbReference type="GO" id="GO:0006629">
    <property type="term" value="P:lipid metabolic process"/>
    <property type="evidence" value="ECO:0007669"/>
    <property type="project" value="InterPro"/>
</dbReference>
<dbReference type="PANTHER" id="PTHR38340">
    <property type="entry name" value="S-LAYER PROTEIN"/>
    <property type="match status" value="1"/>
</dbReference>
<evidence type="ECO:0000313" key="10">
    <source>
        <dbReference type="Proteomes" id="UP000320653"/>
    </source>
</evidence>
<dbReference type="RefSeq" id="WP_145633570.1">
    <property type="nucleotide sequence ID" value="NZ_VIWP01000001.1"/>
</dbReference>
<dbReference type="OrthoDB" id="475207at2"/>
<dbReference type="PANTHER" id="PTHR38340:SF1">
    <property type="entry name" value="S-LAYER PROTEIN"/>
    <property type="match status" value="1"/>
</dbReference>
<dbReference type="InterPro" id="IPR030395">
    <property type="entry name" value="GP_PDE_dom"/>
</dbReference>
<dbReference type="GO" id="GO:0008081">
    <property type="term" value="F:phosphoric diester hydrolase activity"/>
    <property type="evidence" value="ECO:0007669"/>
    <property type="project" value="InterPro"/>
</dbReference>
<dbReference type="EMBL" id="VIWP01000001">
    <property type="protein sequence ID" value="TWF59313.1"/>
    <property type="molecule type" value="Genomic_DNA"/>
</dbReference>
<dbReference type="Gene3D" id="2.60.40.3440">
    <property type="match status" value="1"/>
</dbReference>
<gene>
    <name evidence="9" type="ORF">FHW37_1011119</name>
</gene>
<dbReference type="GO" id="GO:0090729">
    <property type="term" value="F:toxin activity"/>
    <property type="evidence" value="ECO:0007669"/>
    <property type="project" value="UniProtKB-KW"/>
</dbReference>
<dbReference type="Gene3D" id="2.150.10.10">
    <property type="entry name" value="Serralysin-like metalloprotease, C-terminal"/>
    <property type="match status" value="3"/>
</dbReference>
<evidence type="ECO:0000313" key="9">
    <source>
        <dbReference type="EMBL" id="TWF59313.1"/>
    </source>
</evidence>
<dbReference type="GO" id="GO:0016020">
    <property type="term" value="C:membrane"/>
    <property type="evidence" value="ECO:0007669"/>
    <property type="project" value="UniProtKB-SubCell"/>
</dbReference>
<dbReference type="Pfam" id="PF00353">
    <property type="entry name" value="HemolysinCabind"/>
    <property type="match status" value="3"/>
</dbReference>
<dbReference type="PRINTS" id="PR01488">
    <property type="entry name" value="RTXTOXINA"/>
</dbReference>
<feature type="domain" description="GP-PDE" evidence="8">
    <location>
        <begin position="367"/>
        <end position="624"/>
    </location>
</feature>
<dbReference type="Pfam" id="PF03009">
    <property type="entry name" value="GDPD"/>
    <property type="match status" value="1"/>
</dbReference>
<dbReference type="Gene3D" id="3.20.20.190">
    <property type="entry name" value="Phosphatidylinositol (PI) phosphodiesterase"/>
    <property type="match status" value="1"/>
</dbReference>
<dbReference type="PROSITE" id="PS51704">
    <property type="entry name" value="GP_PDE"/>
    <property type="match status" value="1"/>
</dbReference>
<organism evidence="9 10">
    <name type="scientific">Neorhizobium alkalisoli</name>
    <dbReference type="NCBI Taxonomy" id="528178"/>
    <lineage>
        <taxon>Bacteria</taxon>
        <taxon>Pseudomonadati</taxon>
        <taxon>Pseudomonadota</taxon>
        <taxon>Alphaproteobacteria</taxon>
        <taxon>Hyphomicrobiales</taxon>
        <taxon>Rhizobiaceae</taxon>
        <taxon>Rhizobium/Agrobacterium group</taxon>
        <taxon>Neorhizobium</taxon>
    </lineage>
</organism>
<dbReference type="PROSITE" id="PS00330">
    <property type="entry name" value="HEMOLYSIN_CALCIUM"/>
    <property type="match status" value="3"/>
</dbReference>
<evidence type="ECO:0000256" key="6">
    <source>
        <dbReference type="ARBA" id="ARBA00023026"/>
    </source>
</evidence>
<dbReference type="GO" id="GO:0005509">
    <property type="term" value="F:calcium ion binding"/>
    <property type="evidence" value="ECO:0007669"/>
    <property type="project" value="InterPro"/>
</dbReference>
<evidence type="ECO:0000256" key="3">
    <source>
        <dbReference type="ARBA" id="ARBA00022525"/>
    </source>
</evidence>
<keyword evidence="7" id="KW-0472">Membrane</keyword>
<dbReference type="SUPFAM" id="SSF51120">
    <property type="entry name" value="beta-Roll"/>
    <property type="match status" value="2"/>
</dbReference>
<evidence type="ECO:0000256" key="5">
    <source>
        <dbReference type="ARBA" id="ARBA00022737"/>
    </source>
</evidence>
<dbReference type="InterPro" id="IPR003995">
    <property type="entry name" value="RTX_toxin_determinant-A"/>
</dbReference>
<keyword evidence="5" id="KW-0677">Repeat</keyword>
<dbReference type="SUPFAM" id="SSF51695">
    <property type="entry name" value="PLC-like phosphodiesterases"/>
    <property type="match status" value="1"/>
</dbReference>
<dbReference type="CDD" id="cd08566">
    <property type="entry name" value="GDPD_AtGDE_like"/>
    <property type="match status" value="1"/>
</dbReference>
<evidence type="ECO:0000256" key="7">
    <source>
        <dbReference type="ARBA" id="ARBA00023136"/>
    </source>
</evidence>
<dbReference type="NCBIfam" id="NF012211">
    <property type="entry name" value="tand_rpt_95"/>
    <property type="match status" value="1"/>
</dbReference>
<keyword evidence="10" id="KW-1185">Reference proteome</keyword>
<dbReference type="SUPFAM" id="SSF49313">
    <property type="entry name" value="Cadherin-like"/>
    <property type="match status" value="1"/>
</dbReference>
<dbReference type="PRINTS" id="PR00313">
    <property type="entry name" value="CABNDNGRPT"/>
</dbReference>
<dbReference type="InterPro" id="IPR017946">
    <property type="entry name" value="PLC-like_Pdiesterase_TIM-brl"/>
</dbReference>